<evidence type="ECO:0000313" key="3">
    <source>
        <dbReference type="Proteomes" id="UP000735302"/>
    </source>
</evidence>
<feature type="region of interest" description="Disordered" evidence="1">
    <location>
        <begin position="1"/>
        <end position="31"/>
    </location>
</feature>
<accession>A0AAV4BS30</accession>
<gene>
    <name evidence="2" type="ORF">PoB_004766900</name>
</gene>
<keyword evidence="3" id="KW-1185">Reference proteome</keyword>
<reference evidence="2 3" key="1">
    <citation type="journal article" date="2021" name="Elife">
        <title>Chloroplast acquisition without the gene transfer in kleptoplastic sea slugs, Plakobranchus ocellatus.</title>
        <authorList>
            <person name="Maeda T."/>
            <person name="Takahashi S."/>
            <person name="Yoshida T."/>
            <person name="Shimamura S."/>
            <person name="Takaki Y."/>
            <person name="Nagai Y."/>
            <person name="Toyoda A."/>
            <person name="Suzuki Y."/>
            <person name="Arimoto A."/>
            <person name="Ishii H."/>
            <person name="Satoh N."/>
            <person name="Nishiyama T."/>
            <person name="Hasebe M."/>
            <person name="Maruyama T."/>
            <person name="Minagawa J."/>
            <person name="Obokata J."/>
            <person name="Shigenobu S."/>
        </authorList>
    </citation>
    <scope>NUCLEOTIDE SEQUENCE [LARGE SCALE GENOMIC DNA]</scope>
</reference>
<protein>
    <submittedName>
        <fullName evidence="2">Uncharacterized protein</fullName>
    </submittedName>
</protein>
<proteinExistence type="predicted"/>
<evidence type="ECO:0000313" key="2">
    <source>
        <dbReference type="EMBL" id="GFO21164.1"/>
    </source>
</evidence>
<name>A0AAV4BS30_9GAST</name>
<evidence type="ECO:0000256" key="1">
    <source>
        <dbReference type="SAM" id="MobiDB-lite"/>
    </source>
</evidence>
<dbReference type="EMBL" id="BLXT01005251">
    <property type="protein sequence ID" value="GFO21164.1"/>
    <property type="molecule type" value="Genomic_DNA"/>
</dbReference>
<organism evidence="2 3">
    <name type="scientific">Plakobranchus ocellatus</name>
    <dbReference type="NCBI Taxonomy" id="259542"/>
    <lineage>
        <taxon>Eukaryota</taxon>
        <taxon>Metazoa</taxon>
        <taxon>Spiralia</taxon>
        <taxon>Lophotrochozoa</taxon>
        <taxon>Mollusca</taxon>
        <taxon>Gastropoda</taxon>
        <taxon>Heterobranchia</taxon>
        <taxon>Euthyneura</taxon>
        <taxon>Panpulmonata</taxon>
        <taxon>Sacoglossa</taxon>
        <taxon>Placobranchoidea</taxon>
        <taxon>Plakobranchidae</taxon>
        <taxon>Plakobranchus</taxon>
    </lineage>
</organism>
<dbReference type="AlphaFoldDB" id="A0AAV4BS30"/>
<sequence length="152" mass="17678">MSKRNKKLSVSNIENHNGQSEKQSRKEILETEWEGNTGNRVGRKYWKQNRVGRKYWKQSGKEILETEWEGNTGNRCTTKKRELVSECDDHNYAKGPSGTEQKPEHDTHKIKVGSQDTSPEMQQGKHNASNRYVFRQQNFSLGDRVASQRKIL</sequence>
<feature type="compositionally biased region" description="Polar residues" evidence="1">
    <location>
        <begin position="8"/>
        <end position="21"/>
    </location>
</feature>
<feature type="region of interest" description="Disordered" evidence="1">
    <location>
        <begin position="88"/>
        <end position="132"/>
    </location>
</feature>
<comment type="caution">
    <text evidence="2">The sequence shown here is derived from an EMBL/GenBank/DDBJ whole genome shotgun (WGS) entry which is preliminary data.</text>
</comment>
<dbReference type="Proteomes" id="UP000735302">
    <property type="component" value="Unassembled WGS sequence"/>
</dbReference>
<feature type="compositionally biased region" description="Polar residues" evidence="1">
    <location>
        <begin position="114"/>
        <end position="132"/>
    </location>
</feature>